<dbReference type="EMBL" id="BAAFJT010000029">
    <property type="protein sequence ID" value="GAB0201009.1"/>
    <property type="molecule type" value="Genomic_DNA"/>
</dbReference>
<keyword evidence="3" id="KW-1185">Reference proteome</keyword>
<accession>A0ABC9XUQ1</accession>
<evidence type="ECO:0000313" key="3">
    <source>
        <dbReference type="Proteomes" id="UP001623348"/>
    </source>
</evidence>
<protein>
    <submittedName>
        <fullName evidence="2">Keratin-associated protein 5-3-like</fullName>
    </submittedName>
</protein>
<dbReference type="Proteomes" id="UP001623348">
    <property type="component" value="Unassembled WGS sequence"/>
</dbReference>
<comment type="caution">
    <text evidence="2">The sequence shown here is derived from an EMBL/GenBank/DDBJ whole genome shotgun (WGS) entry which is preliminary data.</text>
</comment>
<evidence type="ECO:0000256" key="1">
    <source>
        <dbReference type="SAM" id="MobiDB-lite"/>
    </source>
</evidence>
<reference evidence="2 3" key="1">
    <citation type="submission" date="2024-06" db="EMBL/GenBank/DDBJ databases">
        <title>The draft genome of Grus japonensis, version 3.</title>
        <authorList>
            <person name="Nabeshima K."/>
            <person name="Suzuki S."/>
            <person name="Onuma M."/>
        </authorList>
    </citation>
    <scope>NUCLEOTIDE SEQUENCE [LARGE SCALE GENOMIC DNA]</scope>
    <source>
        <strain evidence="2 3">451A</strain>
    </source>
</reference>
<proteinExistence type="predicted"/>
<dbReference type="AlphaFoldDB" id="A0ABC9XUQ1"/>
<feature type="region of interest" description="Disordered" evidence="1">
    <location>
        <begin position="138"/>
        <end position="206"/>
    </location>
</feature>
<feature type="compositionally biased region" description="Pro residues" evidence="1">
    <location>
        <begin position="139"/>
        <end position="190"/>
    </location>
</feature>
<organism evidence="2 3">
    <name type="scientific">Grus japonensis</name>
    <name type="common">Japanese crane</name>
    <name type="synonym">Red-crowned crane</name>
    <dbReference type="NCBI Taxonomy" id="30415"/>
    <lineage>
        <taxon>Eukaryota</taxon>
        <taxon>Metazoa</taxon>
        <taxon>Chordata</taxon>
        <taxon>Craniata</taxon>
        <taxon>Vertebrata</taxon>
        <taxon>Euteleostomi</taxon>
        <taxon>Archelosauria</taxon>
        <taxon>Archosauria</taxon>
        <taxon>Dinosauria</taxon>
        <taxon>Saurischia</taxon>
        <taxon>Theropoda</taxon>
        <taxon>Coelurosauria</taxon>
        <taxon>Aves</taxon>
        <taxon>Neognathae</taxon>
        <taxon>Neoaves</taxon>
        <taxon>Gruiformes</taxon>
        <taxon>Gruidae</taxon>
        <taxon>Grus</taxon>
    </lineage>
</organism>
<gene>
    <name evidence="2" type="ORF">GRJ2_002566400</name>
</gene>
<name>A0ABC9XUQ1_GRUJA</name>
<evidence type="ECO:0000313" key="2">
    <source>
        <dbReference type="EMBL" id="GAB0201009.1"/>
    </source>
</evidence>
<sequence>MACSSERESFFNLNSTWYDPAGSWLDTRRTPLLYAYSPGCSRGTDSCRGGHDYRHYGYRCSVCSEPAPCRGSRSSLCAGELVSSCEECGACHSYGNSKTRITKPVATVADSRNYDWKVTCQSQEPPLPPPELMMIVWPEEPPLPPLDPPLQHPEDPPLPPPPMMIFAPEDPPLDPPLQQPDDPPPPPPPIMLFDPEDQPLDPPPMP</sequence>